<organism evidence="2 3">
    <name type="scientific">Hymenobacter wooponensis</name>
    <dbReference type="NCBI Taxonomy" id="1525360"/>
    <lineage>
        <taxon>Bacteria</taxon>
        <taxon>Pseudomonadati</taxon>
        <taxon>Bacteroidota</taxon>
        <taxon>Cytophagia</taxon>
        <taxon>Cytophagales</taxon>
        <taxon>Hymenobacteraceae</taxon>
        <taxon>Hymenobacter</taxon>
    </lineage>
</organism>
<keyword evidence="3" id="KW-1185">Reference proteome</keyword>
<evidence type="ECO:0008006" key="4">
    <source>
        <dbReference type="Google" id="ProtNLM"/>
    </source>
</evidence>
<name>A0A4Z0MUV9_9BACT</name>
<dbReference type="Proteomes" id="UP000298284">
    <property type="component" value="Unassembled WGS sequence"/>
</dbReference>
<keyword evidence="1" id="KW-0732">Signal</keyword>
<gene>
    <name evidence="2" type="ORF">EU557_05630</name>
</gene>
<feature type="signal peptide" evidence="1">
    <location>
        <begin position="1"/>
        <end position="20"/>
    </location>
</feature>
<comment type="caution">
    <text evidence="2">The sequence shown here is derived from an EMBL/GenBank/DDBJ whole genome shotgun (WGS) entry which is preliminary data.</text>
</comment>
<evidence type="ECO:0000313" key="2">
    <source>
        <dbReference type="EMBL" id="TGD83260.1"/>
    </source>
</evidence>
<accession>A0A4Z0MUV9</accession>
<evidence type="ECO:0000256" key="1">
    <source>
        <dbReference type="SAM" id="SignalP"/>
    </source>
</evidence>
<proteinExistence type="predicted"/>
<sequence length="164" mass="17505">MTKPLLLIGLLGLFAVTARAQGNGSHPSEKFKQHLRAQYLHNDTAQAIINLYSRRQGGGVVWVGSAILASARLATSSGSSVTTGSGMVVRSEPPDPGVAFLLGLPVAAYGVGKLVHYSNGKLERTLTAYAAGQPLPKNLRRKLKPRFFNQPIIQYTPVQAATVK</sequence>
<reference evidence="2 3" key="1">
    <citation type="submission" date="2019-04" db="EMBL/GenBank/DDBJ databases">
        <authorList>
            <person name="Feng G."/>
            <person name="Zhang J."/>
            <person name="Zhu H."/>
        </authorList>
    </citation>
    <scope>NUCLEOTIDE SEQUENCE [LARGE SCALE GENOMIC DNA]</scope>
    <source>
        <strain evidence="2 3">JCM 19491</strain>
    </source>
</reference>
<feature type="chain" id="PRO_5021197230" description="Exosortase system-associated protein, TIGR04073 family" evidence="1">
    <location>
        <begin position="21"/>
        <end position="164"/>
    </location>
</feature>
<protein>
    <recommendedName>
        <fullName evidence="4">Exosortase system-associated protein, TIGR04073 family</fullName>
    </recommendedName>
</protein>
<dbReference type="AlphaFoldDB" id="A0A4Z0MUV9"/>
<dbReference type="OrthoDB" id="878396at2"/>
<dbReference type="RefSeq" id="WP_135529411.1">
    <property type="nucleotide sequence ID" value="NZ_SRKZ01000001.1"/>
</dbReference>
<dbReference type="EMBL" id="SRKZ01000001">
    <property type="protein sequence ID" value="TGD83260.1"/>
    <property type="molecule type" value="Genomic_DNA"/>
</dbReference>
<evidence type="ECO:0000313" key="3">
    <source>
        <dbReference type="Proteomes" id="UP000298284"/>
    </source>
</evidence>